<dbReference type="Pfam" id="PF01627">
    <property type="entry name" value="Hpt"/>
    <property type="match status" value="1"/>
</dbReference>
<evidence type="ECO:0000313" key="5">
    <source>
        <dbReference type="Proteomes" id="UP000029228"/>
    </source>
</evidence>
<dbReference type="Gene3D" id="1.20.120.160">
    <property type="entry name" value="HPT domain"/>
    <property type="match status" value="1"/>
</dbReference>
<proteinExistence type="predicted"/>
<comment type="caution">
    <text evidence="4">The sequence shown here is derived from an EMBL/GenBank/DDBJ whole genome shotgun (WGS) entry which is preliminary data.</text>
</comment>
<evidence type="ECO:0000256" key="2">
    <source>
        <dbReference type="PROSITE-ProRule" id="PRU00110"/>
    </source>
</evidence>
<keyword evidence="1" id="KW-0902">Two-component regulatory system</keyword>
<keyword evidence="5" id="KW-1185">Reference proteome</keyword>
<gene>
    <name evidence="4" type="ORF">JCM19235_6878</name>
</gene>
<evidence type="ECO:0000259" key="3">
    <source>
        <dbReference type="PROSITE" id="PS50894"/>
    </source>
</evidence>
<dbReference type="CDD" id="cd00088">
    <property type="entry name" value="HPT"/>
    <property type="match status" value="1"/>
</dbReference>
<protein>
    <submittedName>
        <fullName evidence="4">Sensor protein torS</fullName>
    </submittedName>
</protein>
<sequence length="94" mass="10288">MRKIVNAFVESSETTIKDLEIAAQTDDEAMVKSLAHKLKGSAAALGLSQLFEVCLAIETADDHIGRFLELLELLINAQAHASKQLMSLLDEYTV</sequence>
<evidence type="ECO:0000313" key="4">
    <source>
        <dbReference type="EMBL" id="GAL18325.1"/>
    </source>
</evidence>
<dbReference type="AlphaFoldDB" id="A0A090RSC9"/>
<evidence type="ECO:0000256" key="1">
    <source>
        <dbReference type="ARBA" id="ARBA00023012"/>
    </source>
</evidence>
<name>A0A090RSC9_9VIBR</name>
<accession>A0A090RSC9</accession>
<feature type="domain" description="HPt" evidence="3">
    <location>
        <begin position="1"/>
        <end position="92"/>
    </location>
</feature>
<dbReference type="PROSITE" id="PS50894">
    <property type="entry name" value="HPT"/>
    <property type="match status" value="1"/>
</dbReference>
<reference evidence="4 5" key="1">
    <citation type="submission" date="2014-09" db="EMBL/GenBank/DDBJ databases">
        <title>Vibrio maritimus JCM 19235. (C45) whole genome shotgun sequence.</title>
        <authorList>
            <person name="Sawabe T."/>
            <person name="Meirelles P."/>
            <person name="Nakanishi M."/>
            <person name="Sayaka M."/>
            <person name="Hattori M."/>
            <person name="Ohkuma M."/>
        </authorList>
    </citation>
    <scope>NUCLEOTIDE SEQUENCE [LARGE SCALE GENOMIC DNA]</scope>
    <source>
        <strain evidence="5">JCM19235</strain>
    </source>
</reference>
<dbReference type="GO" id="GO:0004672">
    <property type="term" value="F:protein kinase activity"/>
    <property type="evidence" value="ECO:0007669"/>
    <property type="project" value="UniProtKB-ARBA"/>
</dbReference>
<organism evidence="4 5">
    <name type="scientific">Vibrio maritimus</name>
    <dbReference type="NCBI Taxonomy" id="990268"/>
    <lineage>
        <taxon>Bacteria</taxon>
        <taxon>Pseudomonadati</taxon>
        <taxon>Pseudomonadota</taxon>
        <taxon>Gammaproteobacteria</taxon>
        <taxon>Vibrionales</taxon>
        <taxon>Vibrionaceae</taxon>
        <taxon>Vibrio</taxon>
    </lineage>
</organism>
<feature type="modified residue" description="Phosphohistidine" evidence="2">
    <location>
        <position position="36"/>
    </location>
</feature>
<reference evidence="4 5" key="2">
    <citation type="submission" date="2014-09" db="EMBL/GenBank/DDBJ databases">
        <authorList>
            <consortium name="NBRP consortium"/>
            <person name="Sawabe T."/>
            <person name="Meirelles P."/>
            <person name="Nakanishi M."/>
            <person name="Sayaka M."/>
            <person name="Hattori M."/>
            <person name="Ohkuma M."/>
        </authorList>
    </citation>
    <scope>NUCLEOTIDE SEQUENCE [LARGE SCALE GENOMIC DNA]</scope>
    <source>
        <strain evidence="5">JCM19235</strain>
    </source>
</reference>
<dbReference type="SUPFAM" id="SSF47226">
    <property type="entry name" value="Histidine-containing phosphotransfer domain, HPT domain"/>
    <property type="match status" value="1"/>
</dbReference>
<dbReference type="Proteomes" id="UP000029228">
    <property type="component" value="Unassembled WGS sequence"/>
</dbReference>
<dbReference type="EMBL" id="BBMR01000002">
    <property type="protein sequence ID" value="GAL18325.1"/>
    <property type="molecule type" value="Genomic_DNA"/>
</dbReference>
<dbReference type="STRING" id="990268.JCM19235_6878"/>
<dbReference type="InterPro" id="IPR036641">
    <property type="entry name" value="HPT_dom_sf"/>
</dbReference>
<keyword evidence="2" id="KW-0597">Phosphoprotein</keyword>
<dbReference type="GO" id="GO:0000160">
    <property type="term" value="P:phosphorelay signal transduction system"/>
    <property type="evidence" value="ECO:0007669"/>
    <property type="project" value="UniProtKB-KW"/>
</dbReference>
<dbReference type="InterPro" id="IPR008207">
    <property type="entry name" value="Sig_transdc_His_kin_Hpt_dom"/>
</dbReference>